<dbReference type="RefSeq" id="XP_024553820.1">
    <property type="nucleotide sequence ID" value="XM_024698003.1"/>
</dbReference>
<dbReference type="Proteomes" id="UP000001798">
    <property type="component" value="Chromosome 16"/>
</dbReference>
<gene>
    <name evidence="1" type="ORF">BCIN_16g02650</name>
</gene>
<reference evidence="1 2" key="3">
    <citation type="journal article" date="2017" name="Mol. Plant Pathol.">
        <title>A gapless genome sequence of the fungus Botrytis cinerea.</title>
        <authorList>
            <person name="Van Kan J.A."/>
            <person name="Stassen J.H."/>
            <person name="Mosbach A."/>
            <person name="Van Der Lee T.A."/>
            <person name="Faino L."/>
            <person name="Farmer A.D."/>
            <person name="Papasotiriou D.G."/>
            <person name="Zhou S."/>
            <person name="Seidl M.F."/>
            <person name="Cottam E."/>
            <person name="Edel D."/>
            <person name="Hahn M."/>
            <person name="Schwartz D.C."/>
            <person name="Dietrich R.A."/>
            <person name="Widdison S."/>
            <person name="Scalliet G."/>
        </authorList>
    </citation>
    <scope>NUCLEOTIDE SEQUENCE [LARGE SCALE GENOMIC DNA]</scope>
    <source>
        <strain evidence="1 2">B05.10</strain>
    </source>
</reference>
<accession>A0A384K7H9</accession>
<dbReference type="GeneID" id="5425581"/>
<reference evidence="1 2" key="2">
    <citation type="journal article" date="2012" name="Eukaryot. Cell">
        <title>Genome update of Botrytis cinerea strains B05.10 and T4.</title>
        <authorList>
            <person name="Staats M."/>
            <person name="van Kan J.A."/>
        </authorList>
    </citation>
    <scope>NUCLEOTIDE SEQUENCE [LARGE SCALE GENOMIC DNA]</scope>
    <source>
        <strain evidence="1 2">B05.10</strain>
    </source>
</reference>
<proteinExistence type="predicted"/>
<reference evidence="1 2" key="1">
    <citation type="journal article" date="2011" name="PLoS Genet.">
        <title>Genomic analysis of the necrotrophic fungal pathogens Sclerotinia sclerotiorum and Botrytis cinerea.</title>
        <authorList>
            <person name="Amselem J."/>
            <person name="Cuomo C.A."/>
            <person name="van Kan J.A."/>
            <person name="Viaud M."/>
            <person name="Benito E.P."/>
            <person name="Couloux A."/>
            <person name="Coutinho P.M."/>
            <person name="de Vries R.P."/>
            <person name="Dyer P.S."/>
            <person name="Fillinger S."/>
            <person name="Fournier E."/>
            <person name="Gout L."/>
            <person name="Hahn M."/>
            <person name="Kohn L."/>
            <person name="Lapalu N."/>
            <person name="Plummer K.M."/>
            <person name="Pradier J.M."/>
            <person name="Quevillon E."/>
            <person name="Sharon A."/>
            <person name="Simon A."/>
            <person name="ten Have A."/>
            <person name="Tudzynski B."/>
            <person name="Tudzynski P."/>
            <person name="Wincker P."/>
            <person name="Andrew M."/>
            <person name="Anthouard V."/>
            <person name="Beever R.E."/>
            <person name="Beffa R."/>
            <person name="Benoit I."/>
            <person name="Bouzid O."/>
            <person name="Brault B."/>
            <person name="Chen Z."/>
            <person name="Choquer M."/>
            <person name="Collemare J."/>
            <person name="Cotton P."/>
            <person name="Danchin E.G."/>
            <person name="Da Silva C."/>
            <person name="Gautier A."/>
            <person name="Giraud C."/>
            <person name="Giraud T."/>
            <person name="Gonzalez C."/>
            <person name="Grossetete S."/>
            <person name="Guldener U."/>
            <person name="Henrissat B."/>
            <person name="Howlett B.J."/>
            <person name="Kodira C."/>
            <person name="Kretschmer M."/>
            <person name="Lappartient A."/>
            <person name="Leroch M."/>
            <person name="Levis C."/>
            <person name="Mauceli E."/>
            <person name="Neuveglise C."/>
            <person name="Oeser B."/>
            <person name="Pearson M."/>
            <person name="Poulain J."/>
            <person name="Poussereau N."/>
            <person name="Quesneville H."/>
            <person name="Rascle C."/>
            <person name="Schumacher J."/>
            <person name="Segurens B."/>
            <person name="Sexton A."/>
            <person name="Silva E."/>
            <person name="Sirven C."/>
            <person name="Soanes D.M."/>
            <person name="Talbot N.J."/>
            <person name="Templeton M."/>
            <person name="Yandava C."/>
            <person name="Yarden O."/>
            <person name="Zeng Q."/>
            <person name="Rollins J.A."/>
            <person name="Lebrun M.H."/>
            <person name="Dickman M."/>
        </authorList>
    </citation>
    <scope>NUCLEOTIDE SEQUENCE [LARGE SCALE GENOMIC DNA]</scope>
    <source>
        <strain evidence="1 2">B05.10</strain>
    </source>
</reference>
<protein>
    <submittedName>
        <fullName evidence="1">Uncharacterized protein</fullName>
    </submittedName>
</protein>
<evidence type="ECO:0000313" key="1">
    <source>
        <dbReference type="EMBL" id="ATZ58497.1"/>
    </source>
</evidence>
<dbReference type="AlphaFoldDB" id="A0A384K7H9"/>
<dbReference type="KEGG" id="bfu:BCIN_16g02650"/>
<dbReference type="VEuPathDB" id="FungiDB:Bcin16g02650"/>
<dbReference type="EMBL" id="CP009820">
    <property type="protein sequence ID" value="ATZ58497.1"/>
    <property type="molecule type" value="Genomic_DNA"/>
</dbReference>
<keyword evidence="2" id="KW-1185">Reference proteome</keyword>
<name>A0A384K7H9_BOTFB</name>
<evidence type="ECO:0000313" key="2">
    <source>
        <dbReference type="Proteomes" id="UP000001798"/>
    </source>
</evidence>
<organism evidence="1 2">
    <name type="scientific">Botryotinia fuckeliana (strain B05.10)</name>
    <name type="common">Noble rot fungus</name>
    <name type="synonym">Botrytis cinerea</name>
    <dbReference type="NCBI Taxonomy" id="332648"/>
    <lineage>
        <taxon>Eukaryota</taxon>
        <taxon>Fungi</taxon>
        <taxon>Dikarya</taxon>
        <taxon>Ascomycota</taxon>
        <taxon>Pezizomycotina</taxon>
        <taxon>Leotiomycetes</taxon>
        <taxon>Helotiales</taxon>
        <taxon>Sclerotiniaceae</taxon>
        <taxon>Botrytis</taxon>
    </lineage>
</organism>
<sequence length="41" mass="4472">MPDFNPEPWLPKEVGLASTTLDYDFGKEGEVSKADSTASKI</sequence>